<keyword evidence="2" id="KW-1185">Reference proteome</keyword>
<dbReference type="InterPro" id="IPR023606">
    <property type="entry name" value="CoA-Trfase_III_dom_1_sf"/>
</dbReference>
<comment type="caution">
    <text evidence="1">The sequence shown here is derived from an EMBL/GenBank/DDBJ whole genome shotgun (WGS) entry which is preliminary data.</text>
</comment>
<organism evidence="1 2">
    <name type="scientific">Marinicauda algicola</name>
    <dbReference type="NCBI Taxonomy" id="2029849"/>
    <lineage>
        <taxon>Bacteria</taxon>
        <taxon>Pseudomonadati</taxon>
        <taxon>Pseudomonadota</taxon>
        <taxon>Alphaproteobacteria</taxon>
        <taxon>Maricaulales</taxon>
        <taxon>Maricaulaceae</taxon>
        <taxon>Marinicauda</taxon>
    </lineage>
</organism>
<feature type="non-terminal residue" evidence="1">
    <location>
        <position position="1"/>
    </location>
</feature>
<dbReference type="RefSeq" id="WP_192900999.1">
    <property type="nucleotide sequence ID" value="NZ_SRXW01000019.1"/>
</dbReference>
<sequence>RVIDLTTVVAGPLASLVLAQQGAEVIKGEPPGGDLIRRLGFIAKDGASSTHHVLGRGKRLIRLDLSTAAGRDALERLLKDADVLLHNSRPGVAERMGLDADALRRRHPRLIIGEVTG</sequence>
<dbReference type="InterPro" id="IPR003673">
    <property type="entry name" value="CoA-Trfase_fam_III"/>
</dbReference>
<dbReference type="PANTHER" id="PTHR48228">
    <property type="entry name" value="SUCCINYL-COA--D-CITRAMALATE COA-TRANSFERASE"/>
    <property type="match status" value="1"/>
</dbReference>
<keyword evidence="1" id="KW-0808">Transferase</keyword>
<gene>
    <name evidence="1" type="ORF">E5163_16610</name>
</gene>
<dbReference type="AlphaFoldDB" id="A0A4S2GVW2"/>
<reference evidence="1 2" key="1">
    <citation type="journal article" date="2017" name="Int. J. Syst. Evol. Microbiol.">
        <title>Marinicauda algicola sp. nov., isolated from a marine red alga Rhodosorus marinus.</title>
        <authorList>
            <person name="Jeong S.E."/>
            <person name="Jeon S.H."/>
            <person name="Chun B.H."/>
            <person name="Kim D.W."/>
            <person name="Jeon C.O."/>
        </authorList>
    </citation>
    <scope>NUCLEOTIDE SEQUENCE [LARGE SCALE GENOMIC DNA]</scope>
    <source>
        <strain evidence="1 2">JCM 31718</strain>
    </source>
</reference>
<dbReference type="EMBL" id="SRXW01000019">
    <property type="protein sequence ID" value="TGY86988.1"/>
    <property type="molecule type" value="Genomic_DNA"/>
</dbReference>
<name>A0A4S2GVW2_9PROT</name>
<dbReference type="Pfam" id="PF02515">
    <property type="entry name" value="CoA_transf_3"/>
    <property type="match status" value="1"/>
</dbReference>
<dbReference type="Proteomes" id="UP000308054">
    <property type="component" value="Unassembled WGS sequence"/>
</dbReference>
<protein>
    <submittedName>
        <fullName evidence="1">CoA transferase</fullName>
    </submittedName>
</protein>
<accession>A0A4S2GVW2</accession>
<dbReference type="InterPro" id="IPR050509">
    <property type="entry name" value="CoA-transferase_III"/>
</dbReference>
<feature type="non-terminal residue" evidence="1">
    <location>
        <position position="117"/>
    </location>
</feature>
<dbReference type="PANTHER" id="PTHR48228:SF7">
    <property type="entry name" value="FATTY ACYL-COA TRANSFERASE RV3272-RELATED"/>
    <property type="match status" value="1"/>
</dbReference>
<proteinExistence type="predicted"/>
<dbReference type="Gene3D" id="3.40.50.10540">
    <property type="entry name" value="Crotonobetainyl-coa:carnitine coa-transferase, domain 1"/>
    <property type="match status" value="1"/>
</dbReference>
<dbReference type="SUPFAM" id="SSF89796">
    <property type="entry name" value="CoA-transferase family III (CaiB/BaiF)"/>
    <property type="match status" value="1"/>
</dbReference>
<evidence type="ECO:0000313" key="2">
    <source>
        <dbReference type="Proteomes" id="UP000308054"/>
    </source>
</evidence>
<dbReference type="GO" id="GO:0016740">
    <property type="term" value="F:transferase activity"/>
    <property type="evidence" value="ECO:0007669"/>
    <property type="project" value="UniProtKB-KW"/>
</dbReference>
<evidence type="ECO:0000313" key="1">
    <source>
        <dbReference type="EMBL" id="TGY86988.1"/>
    </source>
</evidence>